<proteinExistence type="predicted"/>
<dbReference type="STRING" id="1219011.GCA_001895045_01055"/>
<dbReference type="InterPro" id="IPR005268">
    <property type="entry name" value="CHP00725"/>
</dbReference>
<dbReference type="Proteomes" id="UP000249091">
    <property type="component" value="Chromosome 1"/>
</dbReference>
<sequence length="161" mass="16369">MPTMHAQRYVGVVGPGDATPEQRRDARTLGGLLAGRRAIVVTGGLGGIMAAASRGAVEAGGTTVGLLPGDDRNDGNPYLTVAIPTGLGEMRNALLVRSCDALVAVGGSWGTMSEIALAVRTGVPVFAVGGWKMPAGGVLDVGSPAEAVECVHALLWRKEPQ</sequence>
<organism evidence="1 2">
    <name type="scientific">Rhodococcus coprophilus</name>
    <dbReference type="NCBI Taxonomy" id="38310"/>
    <lineage>
        <taxon>Bacteria</taxon>
        <taxon>Bacillati</taxon>
        <taxon>Actinomycetota</taxon>
        <taxon>Actinomycetes</taxon>
        <taxon>Mycobacteriales</taxon>
        <taxon>Nocardiaceae</taxon>
        <taxon>Rhodococcus</taxon>
    </lineage>
</organism>
<evidence type="ECO:0000313" key="2">
    <source>
        <dbReference type="Proteomes" id="UP000249091"/>
    </source>
</evidence>
<evidence type="ECO:0000313" key="1">
    <source>
        <dbReference type="EMBL" id="SQI28354.1"/>
    </source>
</evidence>
<dbReference type="Pfam" id="PF18306">
    <property type="entry name" value="LDcluster4"/>
    <property type="match status" value="1"/>
</dbReference>
<dbReference type="RefSeq" id="WP_072699070.1">
    <property type="nucleotide sequence ID" value="NZ_JAFBBL010000001.1"/>
</dbReference>
<dbReference type="KEGG" id="rcr:NCTC10994_00098"/>
<dbReference type="GO" id="GO:0005829">
    <property type="term" value="C:cytosol"/>
    <property type="evidence" value="ECO:0007669"/>
    <property type="project" value="TreeGrafter"/>
</dbReference>
<dbReference type="EMBL" id="LS483468">
    <property type="protein sequence ID" value="SQI28354.1"/>
    <property type="molecule type" value="Genomic_DNA"/>
</dbReference>
<dbReference type="AlphaFoldDB" id="A0A2X4WWB3"/>
<gene>
    <name evidence="1" type="ORF">NCTC10994_00098</name>
</gene>
<keyword evidence="2" id="KW-1185">Reference proteome</keyword>
<dbReference type="PANTHER" id="PTHR43393">
    <property type="entry name" value="CYTOKININ RIBOSIDE 5'-MONOPHOSPHATE PHOSPHORIBOHYDROLASE"/>
    <property type="match status" value="1"/>
</dbReference>
<protein>
    <submittedName>
        <fullName evidence="1">Lysine decarboxylase</fullName>
    </submittedName>
</protein>
<dbReference type="InterPro" id="IPR041164">
    <property type="entry name" value="LDcluster4"/>
</dbReference>
<dbReference type="PANTHER" id="PTHR43393:SF3">
    <property type="entry name" value="LYSINE DECARBOXYLASE-LIKE PROTEIN"/>
    <property type="match status" value="1"/>
</dbReference>
<accession>A0A2X4WWB3</accession>
<dbReference type="Gene3D" id="3.40.50.450">
    <property type="match status" value="1"/>
</dbReference>
<reference evidence="1 2" key="1">
    <citation type="submission" date="2018-06" db="EMBL/GenBank/DDBJ databases">
        <authorList>
            <consortium name="Pathogen Informatics"/>
            <person name="Doyle S."/>
        </authorList>
    </citation>
    <scope>NUCLEOTIDE SEQUENCE [LARGE SCALE GENOMIC DNA]</scope>
    <source>
        <strain evidence="1 2">NCTC10994</strain>
    </source>
</reference>
<dbReference type="InterPro" id="IPR052341">
    <property type="entry name" value="LOG_family_nucleotidases"/>
</dbReference>
<dbReference type="SUPFAM" id="SSF102405">
    <property type="entry name" value="MCP/YpsA-like"/>
    <property type="match status" value="1"/>
</dbReference>
<name>A0A2X4WWB3_9NOCA</name>
<dbReference type="NCBIfam" id="TIGR00725">
    <property type="entry name" value="TIGR00725 family protein"/>
    <property type="match status" value="1"/>
</dbReference>